<feature type="region of interest" description="Disordered" evidence="1">
    <location>
        <begin position="1"/>
        <end position="42"/>
    </location>
</feature>
<gene>
    <name evidence="2" type="ORF">Pfl04_10570</name>
</gene>
<evidence type="ECO:0000256" key="1">
    <source>
        <dbReference type="SAM" id="MobiDB-lite"/>
    </source>
</evidence>
<evidence type="ECO:0000313" key="3">
    <source>
        <dbReference type="Proteomes" id="UP000653674"/>
    </source>
</evidence>
<protein>
    <submittedName>
        <fullName evidence="2">Uncharacterized protein</fullName>
    </submittedName>
</protein>
<comment type="caution">
    <text evidence="2">The sequence shown here is derived from an EMBL/GenBank/DDBJ whole genome shotgun (WGS) entry which is preliminary data.</text>
</comment>
<dbReference type="AlphaFoldDB" id="A0A8J3LFZ5"/>
<sequence>MTCCPPGMRDLPGPERAQLVPPPPADPTARKPPTAPETRERRGFPQWIFAAWSGWLTVSIIVNVV</sequence>
<dbReference type="EMBL" id="BONU01000005">
    <property type="protein sequence ID" value="GIG72653.1"/>
    <property type="molecule type" value="Genomic_DNA"/>
</dbReference>
<dbReference type="Proteomes" id="UP000653674">
    <property type="component" value="Unassembled WGS sequence"/>
</dbReference>
<keyword evidence="3" id="KW-1185">Reference proteome</keyword>
<organism evidence="2 3">
    <name type="scientific">Planosporangium flavigriseum</name>
    <dbReference type="NCBI Taxonomy" id="373681"/>
    <lineage>
        <taxon>Bacteria</taxon>
        <taxon>Bacillati</taxon>
        <taxon>Actinomycetota</taxon>
        <taxon>Actinomycetes</taxon>
        <taxon>Micromonosporales</taxon>
        <taxon>Micromonosporaceae</taxon>
        <taxon>Planosporangium</taxon>
    </lineage>
</organism>
<proteinExistence type="predicted"/>
<name>A0A8J3LFZ5_9ACTN</name>
<accession>A0A8J3LFZ5</accession>
<reference evidence="2" key="1">
    <citation type="submission" date="2021-01" db="EMBL/GenBank/DDBJ databases">
        <title>Whole genome shotgun sequence of Planosporangium flavigriseum NBRC 105377.</title>
        <authorList>
            <person name="Komaki H."/>
            <person name="Tamura T."/>
        </authorList>
    </citation>
    <scope>NUCLEOTIDE SEQUENCE</scope>
    <source>
        <strain evidence="2">NBRC 105377</strain>
    </source>
</reference>
<evidence type="ECO:0000313" key="2">
    <source>
        <dbReference type="EMBL" id="GIG72653.1"/>
    </source>
</evidence>